<dbReference type="RefSeq" id="WP_379140312.1">
    <property type="nucleotide sequence ID" value="NZ_JBHMDG010000001.1"/>
</dbReference>
<dbReference type="EMBL" id="JBHMDG010000001">
    <property type="protein sequence ID" value="MFB9311677.1"/>
    <property type="molecule type" value="Genomic_DNA"/>
</dbReference>
<dbReference type="PANTHER" id="PTHR43245">
    <property type="entry name" value="BIFUNCTIONAL POLYMYXIN RESISTANCE PROTEIN ARNA"/>
    <property type="match status" value="1"/>
</dbReference>
<dbReference type="Pfam" id="PF01370">
    <property type="entry name" value="Epimerase"/>
    <property type="match status" value="1"/>
</dbReference>
<feature type="domain" description="NAD-dependent epimerase/dehydratase" evidence="1">
    <location>
        <begin position="4"/>
        <end position="120"/>
    </location>
</feature>
<feature type="non-terminal residue" evidence="2">
    <location>
        <position position="1"/>
    </location>
</feature>
<keyword evidence="3" id="KW-1185">Reference proteome</keyword>
<proteinExistence type="predicted"/>
<evidence type="ECO:0000313" key="3">
    <source>
        <dbReference type="Proteomes" id="UP001589750"/>
    </source>
</evidence>
<dbReference type="Proteomes" id="UP001589750">
    <property type="component" value="Unassembled WGS sequence"/>
</dbReference>
<name>A0ABV5K4K9_9ACTN</name>
<dbReference type="InterPro" id="IPR050177">
    <property type="entry name" value="Lipid_A_modif_metabolic_enz"/>
</dbReference>
<evidence type="ECO:0000259" key="1">
    <source>
        <dbReference type="Pfam" id="PF01370"/>
    </source>
</evidence>
<protein>
    <submittedName>
        <fullName evidence="2">NAD-dependent epimerase/dehydratase family protein</fullName>
    </submittedName>
</protein>
<organism evidence="2 3">
    <name type="scientific">Nocardioides plantarum</name>
    <dbReference type="NCBI Taxonomy" id="29299"/>
    <lineage>
        <taxon>Bacteria</taxon>
        <taxon>Bacillati</taxon>
        <taxon>Actinomycetota</taxon>
        <taxon>Actinomycetes</taxon>
        <taxon>Propionibacteriales</taxon>
        <taxon>Nocardioidaceae</taxon>
        <taxon>Nocardioides</taxon>
    </lineage>
</organism>
<sequence>PAAGRRPVVWVSSSNVYDPRPDRRLVTEDHPTDGGHLNAYGRTKARGDRLALDAGAVVLRPRAVYGPGDPHLLPRLLRAVRRGRVLLPGADVELTLTHVDNLATACVAALGWSPGPYNVADGAPVRRDETLARVLGAALARPVAVGHLPLPVARAAARGLDALARVTRREPLLTPYAVDTLAHPFCLDTTRARATGWQPAGLMADYLTSLERCPPDCVPPTRSRSPRRSTG</sequence>
<evidence type="ECO:0000313" key="2">
    <source>
        <dbReference type="EMBL" id="MFB9311677.1"/>
    </source>
</evidence>
<dbReference type="PANTHER" id="PTHR43245:SF52">
    <property type="entry name" value="NAD-DEPENDENT EPIMERASE_DEHYDRATASE"/>
    <property type="match status" value="1"/>
</dbReference>
<reference evidence="2 3" key="1">
    <citation type="submission" date="2024-09" db="EMBL/GenBank/DDBJ databases">
        <authorList>
            <person name="Sun Q."/>
            <person name="Mori K."/>
        </authorList>
    </citation>
    <scope>NUCLEOTIDE SEQUENCE [LARGE SCALE GENOMIC DNA]</scope>
    <source>
        <strain evidence="2 3">JCM 9626</strain>
    </source>
</reference>
<dbReference type="InterPro" id="IPR036291">
    <property type="entry name" value="NAD(P)-bd_dom_sf"/>
</dbReference>
<dbReference type="SUPFAM" id="SSF51735">
    <property type="entry name" value="NAD(P)-binding Rossmann-fold domains"/>
    <property type="match status" value="1"/>
</dbReference>
<dbReference type="InterPro" id="IPR001509">
    <property type="entry name" value="Epimerase_deHydtase"/>
</dbReference>
<dbReference type="Gene3D" id="3.40.50.720">
    <property type="entry name" value="NAD(P)-binding Rossmann-like Domain"/>
    <property type="match status" value="1"/>
</dbReference>
<gene>
    <name evidence="2" type="ORF">ACFFRI_01360</name>
</gene>
<accession>A0ABV5K4K9</accession>
<comment type="caution">
    <text evidence="2">The sequence shown here is derived from an EMBL/GenBank/DDBJ whole genome shotgun (WGS) entry which is preliminary data.</text>
</comment>